<dbReference type="AlphaFoldDB" id="A0AAN7C2H8"/>
<feature type="compositionally biased region" description="Basic and acidic residues" evidence="1">
    <location>
        <begin position="1"/>
        <end position="11"/>
    </location>
</feature>
<gene>
    <name evidence="2" type="ORF">C8A03DRAFT_19587</name>
</gene>
<evidence type="ECO:0000256" key="1">
    <source>
        <dbReference type="SAM" id="MobiDB-lite"/>
    </source>
</evidence>
<sequence length="429" mass="49107">MPRQDPRDRPGRRLRSPSPESWSPSPLSSSPSPPPSASRRSRRPSFRAPSPPPRTDRRGRYASPSPPPRARRRPTRPISRSPSPPPRRRPETRRPRIVSSPRSPSPPPRTPRTRLRSPPPRPPRRRSPSPSPPPASRPPITIDREKGESVLKPQLDLSPVVDRVIDNALAILQHPRSFEVLTQMGMEAVESWRNDKEKQRPVIHQGQTVDDMEAALRRYLGKLRDEQFYPIQLVNTKRKWPDGSGQVWAQFDPQEWKDNTNGVPRDIPKFLRRWDPRDHGLILLNLMSIETMAQVKADAERATADKALFEAAYHRYVAKWSLTMARELVHGWLCYLGGHKSLTPVDMKPLYYENKLRGESGRVWEIRAVGGETSWKLAQDPEFFLRKPEAIRAGSLWLEFTKDGWQRMAKVTPEAMRDLAQGSTSPPDP</sequence>
<feature type="compositionally biased region" description="Low complexity" evidence="1">
    <location>
        <begin position="16"/>
        <end position="30"/>
    </location>
</feature>
<reference evidence="2" key="2">
    <citation type="submission" date="2023-05" db="EMBL/GenBank/DDBJ databases">
        <authorList>
            <consortium name="Lawrence Berkeley National Laboratory"/>
            <person name="Steindorff A."/>
            <person name="Hensen N."/>
            <person name="Bonometti L."/>
            <person name="Westerberg I."/>
            <person name="Brannstrom I.O."/>
            <person name="Guillou S."/>
            <person name="Cros-Aarteil S."/>
            <person name="Calhoun S."/>
            <person name="Haridas S."/>
            <person name="Kuo A."/>
            <person name="Mondo S."/>
            <person name="Pangilinan J."/>
            <person name="Riley R."/>
            <person name="Labutti K."/>
            <person name="Andreopoulos B."/>
            <person name="Lipzen A."/>
            <person name="Chen C."/>
            <person name="Yanf M."/>
            <person name="Daum C."/>
            <person name="Ng V."/>
            <person name="Clum A."/>
            <person name="Ohm R."/>
            <person name="Martin F."/>
            <person name="Silar P."/>
            <person name="Natvig D."/>
            <person name="Lalanne C."/>
            <person name="Gautier V."/>
            <person name="Ament-Velasquez S.L."/>
            <person name="Kruys A."/>
            <person name="Hutchinson M.I."/>
            <person name="Powell A.J."/>
            <person name="Barry K."/>
            <person name="Miller A.N."/>
            <person name="Grigoriev I.V."/>
            <person name="Debuchy R."/>
            <person name="Gladieux P."/>
            <person name="Thoren M.H."/>
            <person name="Johannesson H."/>
        </authorList>
    </citation>
    <scope>NUCLEOTIDE SEQUENCE</scope>
    <source>
        <strain evidence="2">CBS 532.94</strain>
    </source>
</reference>
<dbReference type="EMBL" id="MU860590">
    <property type="protein sequence ID" value="KAK4233318.1"/>
    <property type="molecule type" value="Genomic_DNA"/>
</dbReference>
<accession>A0AAN7C2H8</accession>
<proteinExistence type="predicted"/>
<evidence type="ECO:0000313" key="3">
    <source>
        <dbReference type="Proteomes" id="UP001303760"/>
    </source>
</evidence>
<reference evidence="2" key="1">
    <citation type="journal article" date="2023" name="Mol. Phylogenet. Evol.">
        <title>Genome-scale phylogeny and comparative genomics of the fungal order Sordariales.</title>
        <authorList>
            <person name="Hensen N."/>
            <person name="Bonometti L."/>
            <person name="Westerberg I."/>
            <person name="Brannstrom I.O."/>
            <person name="Guillou S."/>
            <person name="Cros-Aarteil S."/>
            <person name="Calhoun S."/>
            <person name="Haridas S."/>
            <person name="Kuo A."/>
            <person name="Mondo S."/>
            <person name="Pangilinan J."/>
            <person name="Riley R."/>
            <person name="LaButti K."/>
            <person name="Andreopoulos B."/>
            <person name="Lipzen A."/>
            <person name="Chen C."/>
            <person name="Yan M."/>
            <person name="Daum C."/>
            <person name="Ng V."/>
            <person name="Clum A."/>
            <person name="Steindorff A."/>
            <person name="Ohm R.A."/>
            <person name="Martin F."/>
            <person name="Silar P."/>
            <person name="Natvig D.O."/>
            <person name="Lalanne C."/>
            <person name="Gautier V."/>
            <person name="Ament-Velasquez S.L."/>
            <person name="Kruys A."/>
            <person name="Hutchinson M.I."/>
            <person name="Powell A.J."/>
            <person name="Barry K."/>
            <person name="Miller A.N."/>
            <person name="Grigoriev I.V."/>
            <person name="Debuchy R."/>
            <person name="Gladieux P."/>
            <person name="Hiltunen Thoren M."/>
            <person name="Johannesson H."/>
        </authorList>
    </citation>
    <scope>NUCLEOTIDE SEQUENCE</scope>
    <source>
        <strain evidence="2">CBS 532.94</strain>
    </source>
</reference>
<feature type="region of interest" description="Disordered" evidence="1">
    <location>
        <begin position="1"/>
        <end position="147"/>
    </location>
</feature>
<evidence type="ECO:0000313" key="2">
    <source>
        <dbReference type="EMBL" id="KAK4233318.1"/>
    </source>
</evidence>
<protein>
    <submittedName>
        <fullName evidence="2">Uncharacterized protein</fullName>
    </submittedName>
</protein>
<dbReference type="Proteomes" id="UP001303760">
    <property type="component" value="Unassembled WGS sequence"/>
</dbReference>
<name>A0AAN7C2H8_9PEZI</name>
<organism evidence="2 3">
    <name type="scientific">Achaetomium macrosporum</name>
    <dbReference type="NCBI Taxonomy" id="79813"/>
    <lineage>
        <taxon>Eukaryota</taxon>
        <taxon>Fungi</taxon>
        <taxon>Dikarya</taxon>
        <taxon>Ascomycota</taxon>
        <taxon>Pezizomycotina</taxon>
        <taxon>Sordariomycetes</taxon>
        <taxon>Sordariomycetidae</taxon>
        <taxon>Sordariales</taxon>
        <taxon>Chaetomiaceae</taxon>
        <taxon>Achaetomium</taxon>
    </lineage>
</organism>
<comment type="caution">
    <text evidence="2">The sequence shown here is derived from an EMBL/GenBank/DDBJ whole genome shotgun (WGS) entry which is preliminary data.</text>
</comment>
<keyword evidence="3" id="KW-1185">Reference proteome</keyword>